<comment type="caution">
    <text evidence="2">The sequence shown here is derived from an EMBL/GenBank/DDBJ whole genome shotgun (WGS) entry which is preliminary data.</text>
</comment>
<proteinExistence type="predicted"/>
<evidence type="ECO:0000259" key="1">
    <source>
        <dbReference type="Pfam" id="PF07589"/>
    </source>
</evidence>
<evidence type="ECO:0000313" key="3">
    <source>
        <dbReference type="Proteomes" id="UP001235303"/>
    </source>
</evidence>
<dbReference type="RefSeq" id="WP_283754071.1">
    <property type="nucleotide sequence ID" value="NZ_JAQOSP010000087.1"/>
</dbReference>
<dbReference type="Proteomes" id="UP001235303">
    <property type="component" value="Unassembled WGS sequence"/>
</dbReference>
<dbReference type="NCBIfam" id="TIGR02595">
    <property type="entry name" value="PEP_CTERM"/>
    <property type="match status" value="1"/>
</dbReference>
<dbReference type="EMBL" id="JAQOSP010000087">
    <property type="protein sequence ID" value="MDJ1170313.1"/>
    <property type="molecule type" value="Genomic_DNA"/>
</dbReference>
<feature type="domain" description="Ice-binding protein C-terminal" evidence="1">
    <location>
        <begin position="60"/>
        <end position="79"/>
    </location>
</feature>
<sequence>MYLFEDFTITQAQLDSGKIEGEFDTLGVAVNPNNGQGRGLSHASLWTFNGEEEYEPPNEVPEPSAAAALGLLAAGMLGMKKKGKR</sequence>
<evidence type="ECO:0000313" key="2">
    <source>
        <dbReference type="EMBL" id="MDJ1170313.1"/>
    </source>
</evidence>
<dbReference type="InterPro" id="IPR013424">
    <property type="entry name" value="Ice-binding_C"/>
</dbReference>
<accession>A0ABT7ATS6</accession>
<gene>
    <name evidence="2" type="ORF">PMG71_12810</name>
</gene>
<protein>
    <submittedName>
        <fullName evidence="2">PEP-CTERM sorting domain-containing protein</fullName>
    </submittedName>
</protein>
<dbReference type="Pfam" id="PF07589">
    <property type="entry name" value="PEP-CTERM"/>
    <property type="match status" value="1"/>
</dbReference>
<reference evidence="2 3" key="1">
    <citation type="submission" date="2023-01" db="EMBL/GenBank/DDBJ databases">
        <title>Novel diversity within Roseofilum (Cyanobacteria; Desertifilaceae) from marine benthic mats with descriptions of four novel species.</title>
        <authorList>
            <person name="Wang Y."/>
            <person name="Berthold D.E."/>
            <person name="Hu J."/>
            <person name="Lefler F.W."/>
            <person name="Laughinghouse H.D. IV."/>
        </authorList>
    </citation>
    <scope>NUCLEOTIDE SEQUENCE [LARGE SCALE GENOMIC DNA]</scope>
    <source>
        <strain evidence="2 3">BLCC-M154</strain>
    </source>
</reference>
<keyword evidence="3" id="KW-1185">Reference proteome</keyword>
<organism evidence="2 3">
    <name type="scientific">Roseofilum acuticapitatum BLCC-M154</name>
    <dbReference type="NCBI Taxonomy" id="3022444"/>
    <lineage>
        <taxon>Bacteria</taxon>
        <taxon>Bacillati</taxon>
        <taxon>Cyanobacteriota</taxon>
        <taxon>Cyanophyceae</taxon>
        <taxon>Desertifilales</taxon>
        <taxon>Desertifilaceae</taxon>
        <taxon>Roseofilum</taxon>
        <taxon>Roseofilum acuticapitatum</taxon>
    </lineage>
</organism>
<name>A0ABT7ATS6_9CYAN</name>